<dbReference type="Gene3D" id="3.40.50.1820">
    <property type="entry name" value="alpha/beta hydrolase"/>
    <property type="match status" value="1"/>
</dbReference>
<dbReference type="FunFam" id="3.40.50.12780:FF:000012">
    <property type="entry name" value="Non-ribosomal peptide synthetase"/>
    <property type="match status" value="1"/>
</dbReference>
<dbReference type="SUPFAM" id="SSF47336">
    <property type="entry name" value="ACP-like"/>
    <property type="match status" value="1"/>
</dbReference>
<keyword evidence="3" id="KW-0597">Phosphoprotein</keyword>
<dbReference type="GO" id="GO:0005737">
    <property type="term" value="C:cytoplasm"/>
    <property type="evidence" value="ECO:0007669"/>
    <property type="project" value="TreeGrafter"/>
</dbReference>
<dbReference type="SUPFAM" id="SSF56801">
    <property type="entry name" value="Acetyl-CoA synthetase-like"/>
    <property type="match status" value="1"/>
</dbReference>
<dbReference type="Pfam" id="PF13193">
    <property type="entry name" value="AMP-binding_C"/>
    <property type="match status" value="1"/>
</dbReference>
<dbReference type="Gene3D" id="2.30.38.10">
    <property type="entry name" value="Luciferase, Domain 3"/>
    <property type="match status" value="1"/>
</dbReference>
<feature type="domain" description="Carrier" evidence="4">
    <location>
        <begin position="504"/>
        <end position="579"/>
    </location>
</feature>
<comment type="cofactor">
    <cofactor evidence="1">
        <name>pantetheine 4'-phosphate</name>
        <dbReference type="ChEBI" id="CHEBI:47942"/>
    </cofactor>
</comment>
<dbReference type="InterPro" id="IPR020459">
    <property type="entry name" value="AMP-binding"/>
</dbReference>
<dbReference type="GO" id="GO:0017000">
    <property type="term" value="P:antibiotic biosynthetic process"/>
    <property type="evidence" value="ECO:0007669"/>
    <property type="project" value="UniProtKB-ARBA"/>
</dbReference>
<organism evidence="5 6">
    <name type="scientific">Streptomyces finlayi</name>
    <dbReference type="NCBI Taxonomy" id="67296"/>
    <lineage>
        <taxon>Bacteria</taxon>
        <taxon>Bacillati</taxon>
        <taxon>Actinomycetota</taxon>
        <taxon>Actinomycetes</taxon>
        <taxon>Kitasatosporales</taxon>
        <taxon>Streptomycetaceae</taxon>
        <taxon>Streptomyces</taxon>
    </lineage>
</organism>
<dbReference type="FunFam" id="1.10.1200.10:FF:000005">
    <property type="entry name" value="Nonribosomal peptide synthetase 1"/>
    <property type="match status" value="1"/>
</dbReference>
<dbReference type="Proteomes" id="UP000515307">
    <property type="component" value="Plasmid unnamed1"/>
</dbReference>
<dbReference type="FunFam" id="3.40.50.980:FF:000001">
    <property type="entry name" value="Non-ribosomal peptide synthetase"/>
    <property type="match status" value="1"/>
</dbReference>
<name>A0A7G7BWF8_9ACTN</name>
<proteinExistence type="predicted"/>
<reference evidence="6" key="1">
    <citation type="submission" date="2019-10" db="EMBL/GenBank/DDBJ databases">
        <title>Antimicrobial potential of Antarctic Bacteria.</title>
        <authorList>
            <person name="Benaud N."/>
            <person name="Edwards R.J."/>
            <person name="Ferrari B.C."/>
        </authorList>
    </citation>
    <scope>NUCLEOTIDE SEQUENCE [LARGE SCALE GENOMIC DNA]</scope>
    <source>
        <strain evidence="6">NBSH44</strain>
        <plasmid evidence="6">unnamed1</plasmid>
    </source>
</reference>
<keyword evidence="2" id="KW-0596">Phosphopantetheine</keyword>
<evidence type="ECO:0000313" key="6">
    <source>
        <dbReference type="Proteomes" id="UP000515307"/>
    </source>
</evidence>
<dbReference type="GO" id="GO:0031177">
    <property type="term" value="F:phosphopantetheine binding"/>
    <property type="evidence" value="ECO:0007669"/>
    <property type="project" value="InterPro"/>
</dbReference>
<dbReference type="EMBL" id="CP045703">
    <property type="protein sequence ID" value="QNE79673.1"/>
    <property type="molecule type" value="Genomic_DNA"/>
</dbReference>
<dbReference type="Gene3D" id="3.30.300.30">
    <property type="match status" value="1"/>
</dbReference>
<keyword evidence="6" id="KW-1185">Reference proteome</keyword>
<evidence type="ECO:0000256" key="1">
    <source>
        <dbReference type="ARBA" id="ARBA00001957"/>
    </source>
</evidence>
<evidence type="ECO:0000256" key="3">
    <source>
        <dbReference type="ARBA" id="ARBA00022553"/>
    </source>
</evidence>
<dbReference type="PANTHER" id="PTHR45527:SF1">
    <property type="entry name" value="FATTY ACID SYNTHASE"/>
    <property type="match status" value="1"/>
</dbReference>
<dbReference type="InterPro" id="IPR020845">
    <property type="entry name" value="AMP-binding_CS"/>
</dbReference>
<dbReference type="InterPro" id="IPR045851">
    <property type="entry name" value="AMP-bd_C_sf"/>
</dbReference>
<dbReference type="AlphaFoldDB" id="A0A7G7BWF8"/>
<dbReference type="PANTHER" id="PTHR45527">
    <property type="entry name" value="NONRIBOSOMAL PEPTIDE SYNTHETASE"/>
    <property type="match status" value="1"/>
</dbReference>
<dbReference type="PROSITE" id="PS00012">
    <property type="entry name" value="PHOSPHOPANTETHEINE"/>
    <property type="match status" value="1"/>
</dbReference>
<dbReference type="InterPro" id="IPR036736">
    <property type="entry name" value="ACP-like_sf"/>
</dbReference>
<dbReference type="Gene3D" id="3.40.50.980">
    <property type="match status" value="2"/>
</dbReference>
<dbReference type="InterPro" id="IPR029058">
    <property type="entry name" value="AB_hydrolase_fold"/>
</dbReference>
<dbReference type="NCBIfam" id="TIGR01733">
    <property type="entry name" value="AA-adenyl-dom"/>
    <property type="match status" value="1"/>
</dbReference>
<protein>
    <submittedName>
        <fullName evidence="5">Amino acid adenylation domain-containing protein</fullName>
    </submittedName>
</protein>
<dbReference type="InterPro" id="IPR006162">
    <property type="entry name" value="Ppantetheine_attach_site"/>
</dbReference>
<accession>A0A7G7BWF8</accession>
<dbReference type="Pfam" id="PF00550">
    <property type="entry name" value="PP-binding"/>
    <property type="match status" value="1"/>
</dbReference>
<dbReference type="SMART" id="SM00823">
    <property type="entry name" value="PKS_PP"/>
    <property type="match status" value="1"/>
</dbReference>
<dbReference type="GO" id="GO:0044550">
    <property type="term" value="P:secondary metabolite biosynthetic process"/>
    <property type="evidence" value="ECO:0007669"/>
    <property type="project" value="TreeGrafter"/>
</dbReference>
<dbReference type="PROSITE" id="PS50075">
    <property type="entry name" value="CARRIER"/>
    <property type="match status" value="1"/>
</dbReference>
<dbReference type="GO" id="GO:0043041">
    <property type="term" value="P:amino acid activation for nonribosomal peptide biosynthetic process"/>
    <property type="evidence" value="ECO:0007669"/>
    <property type="project" value="TreeGrafter"/>
</dbReference>
<dbReference type="RefSeq" id="WP_185303160.1">
    <property type="nucleotide sequence ID" value="NZ_CP045703.1"/>
</dbReference>
<dbReference type="KEGG" id="sfiy:F0344_35070"/>
<evidence type="ECO:0000313" key="5">
    <source>
        <dbReference type="EMBL" id="QNE79673.1"/>
    </source>
</evidence>
<dbReference type="InterPro" id="IPR025110">
    <property type="entry name" value="AMP-bd_C"/>
</dbReference>
<sequence>MSRLVHEVFAAQAARTPEAVAVRSDEATLTYRELDERANKLAHHLVALGVEPGAPVAVLLERSAQAVVALLATLKAGGAYLPVHSGYPAERRQWIVGQSGAGVLLTDAAMTRRGLPDVARAVRVADDPAIDAAPATAPVVAVGQDDLAYVMYTSGSTGHPKGVAVRHSGTVDLVLDRCWDTGNHERVSLIAPTAFDVSLYEILVPLVRGGSVVVFPEGPVDIGRLRAHVTGHGITALHLTAGLFRVVADEAPDLFATAREVLTGGDTIAPGAVDRVLRTCPDLVVRALYGTTEATVFSTHATLTAPYRPGITVSSGRAFDGVELHVLDERLDPVPPGAVGELYIAGRGLAKGYLERPDLTAEAFVANPFRDGGDRMYRTGDLARLSADGELDFAGRATDLVKILGFRVELAEIESVLAGFPGLAHVAVVAHEVGADTRLAAYVVPEGDEPDLATLREHVRAALPEYMVPGAFTVIGELPLTANGKVDRSALPVPEFHGETAYRAPANPTEEVICRIFAQVLSLPKVGAEDSFFDLGGHSLLAMRLLSRIRAELGVEVQIRTLFNTPTVAGLAELVAVEQAA</sequence>
<dbReference type="InterPro" id="IPR009081">
    <property type="entry name" value="PP-bd_ACP"/>
</dbReference>
<dbReference type="CDD" id="cd12117">
    <property type="entry name" value="A_NRPS_Srf_like"/>
    <property type="match status" value="1"/>
</dbReference>
<dbReference type="Pfam" id="PF00501">
    <property type="entry name" value="AMP-binding"/>
    <property type="match status" value="1"/>
</dbReference>
<dbReference type="FunFam" id="2.30.38.10:FF:000001">
    <property type="entry name" value="Non-ribosomal peptide synthetase PvdI"/>
    <property type="match status" value="1"/>
</dbReference>
<dbReference type="PROSITE" id="PS00455">
    <property type="entry name" value="AMP_BINDING"/>
    <property type="match status" value="1"/>
</dbReference>
<dbReference type="PRINTS" id="PR00154">
    <property type="entry name" value="AMPBINDING"/>
</dbReference>
<geneLocation type="plasmid" evidence="5 6">
    <name>unnamed1</name>
</geneLocation>
<evidence type="ECO:0000256" key="2">
    <source>
        <dbReference type="ARBA" id="ARBA00022450"/>
    </source>
</evidence>
<keyword evidence="5" id="KW-0614">Plasmid</keyword>
<dbReference type="InterPro" id="IPR010071">
    <property type="entry name" value="AA_adenyl_dom"/>
</dbReference>
<evidence type="ECO:0000259" key="4">
    <source>
        <dbReference type="PROSITE" id="PS50075"/>
    </source>
</evidence>
<dbReference type="InterPro" id="IPR020806">
    <property type="entry name" value="PKS_PP-bd"/>
</dbReference>
<gene>
    <name evidence="5" type="ORF">F0344_35070</name>
</gene>
<dbReference type="InterPro" id="IPR000873">
    <property type="entry name" value="AMP-dep_synth/lig_dom"/>
</dbReference>